<proteinExistence type="predicted"/>
<organism evidence="2 3">
    <name type="scientific">Lolium multiflorum</name>
    <name type="common">Italian ryegrass</name>
    <name type="synonym">Lolium perenne subsp. multiflorum</name>
    <dbReference type="NCBI Taxonomy" id="4521"/>
    <lineage>
        <taxon>Eukaryota</taxon>
        <taxon>Viridiplantae</taxon>
        <taxon>Streptophyta</taxon>
        <taxon>Embryophyta</taxon>
        <taxon>Tracheophyta</taxon>
        <taxon>Spermatophyta</taxon>
        <taxon>Magnoliopsida</taxon>
        <taxon>Liliopsida</taxon>
        <taxon>Poales</taxon>
        <taxon>Poaceae</taxon>
        <taxon>BOP clade</taxon>
        <taxon>Pooideae</taxon>
        <taxon>Poodae</taxon>
        <taxon>Poeae</taxon>
        <taxon>Poeae Chloroplast Group 2 (Poeae type)</taxon>
        <taxon>Loliodinae</taxon>
        <taxon>Loliinae</taxon>
        <taxon>Lolium</taxon>
    </lineage>
</organism>
<evidence type="ECO:0000313" key="3">
    <source>
        <dbReference type="Proteomes" id="UP001231189"/>
    </source>
</evidence>
<feature type="compositionally biased region" description="Basic and acidic residues" evidence="1">
    <location>
        <begin position="345"/>
        <end position="357"/>
    </location>
</feature>
<feature type="region of interest" description="Disordered" evidence="1">
    <location>
        <begin position="523"/>
        <end position="582"/>
    </location>
</feature>
<feature type="region of interest" description="Disordered" evidence="1">
    <location>
        <begin position="345"/>
        <end position="377"/>
    </location>
</feature>
<comment type="caution">
    <text evidence="2">The sequence shown here is derived from an EMBL/GenBank/DDBJ whole genome shotgun (WGS) entry which is preliminary data.</text>
</comment>
<dbReference type="PANTHER" id="PTHR31286">
    <property type="entry name" value="GLYCINE-RICH CELL WALL STRUCTURAL PROTEIN 1.8-LIKE"/>
    <property type="match status" value="1"/>
</dbReference>
<dbReference type="AlphaFoldDB" id="A0AAD8RJX2"/>
<reference evidence="2" key="1">
    <citation type="submission" date="2023-07" db="EMBL/GenBank/DDBJ databases">
        <title>A chromosome-level genome assembly of Lolium multiflorum.</title>
        <authorList>
            <person name="Chen Y."/>
            <person name="Copetti D."/>
            <person name="Kolliker R."/>
            <person name="Studer B."/>
        </authorList>
    </citation>
    <scope>NUCLEOTIDE SEQUENCE</scope>
    <source>
        <strain evidence="2">02402/16</strain>
        <tissue evidence="2">Leaf</tissue>
    </source>
</reference>
<feature type="region of interest" description="Disordered" evidence="1">
    <location>
        <begin position="403"/>
        <end position="424"/>
    </location>
</feature>
<feature type="region of interest" description="Disordered" evidence="1">
    <location>
        <begin position="1"/>
        <end position="23"/>
    </location>
</feature>
<keyword evidence="3" id="KW-1185">Reference proteome</keyword>
<evidence type="ECO:0008006" key="4">
    <source>
        <dbReference type="Google" id="ProtNLM"/>
    </source>
</evidence>
<dbReference type="Proteomes" id="UP001231189">
    <property type="component" value="Unassembled WGS sequence"/>
</dbReference>
<accession>A0AAD8RJX2</accession>
<sequence length="582" mass="64444">MEKQQQTPSMAGEWDLASHTPPVLETPEIPLLSVGLQAMSLSDQGQNQQNKEEEKEEFTLLLKVACSGGTPKILSLGSVQQAMIRAWRNNFYKISQVNQLVFRAHFYSFEAMMFVYTKQPWTVGSDVMLIEFESPGKDIEKGDYNFEYVYATVRAYGIPKKHRSFKILKDILNLVGTQSEFHELRQVMIESRPDYIWGIAKIKVGTPVYDRVKLLYSVNEAGITYLNYEKIGRICVFCGVMFHTVGNCHLRQRIVAEKIRSGQANQAQQVPFQRYGSWMVEPADIPINFAVQGEGSNPIFSTYQSPQIGRFQRAIGEDQLRQRAGEESNAGMTRRRLQFGEQFSAKEHEQQLQDRTVHPPRSIDGGNQTQSGARMTGAVHGGHVGGTGGATASAGKSIIEINPEGKERSGGPHAVIQKGQLSPSDSLNLTSLPYPLEEEAYILENLGRTAGHGLLLGQQNQQPGTDKIGMPGQTTKIFGPSSSTPDTFHQHEHMRAPYLEKEPLQVANTYQIPQATTPANLQSAMDPSAQMMPVASPNSHQQPENDPAPPFPNPQLLSPTKSPPKRSSTSLDLASPQAVTKD</sequence>
<name>A0AAD8RJX2_LOLMU</name>
<dbReference type="InterPro" id="IPR040256">
    <property type="entry name" value="At4g02000-like"/>
</dbReference>
<dbReference type="EMBL" id="JAUUTY010000005">
    <property type="protein sequence ID" value="KAK1627178.1"/>
    <property type="molecule type" value="Genomic_DNA"/>
</dbReference>
<evidence type="ECO:0000313" key="2">
    <source>
        <dbReference type="EMBL" id="KAK1627178.1"/>
    </source>
</evidence>
<dbReference type="PANTHER" id="PTHR31286:SF166">
    <property type="entry name" value="OS01G0177800 PROTEIN"/>
    <property type="match status" value="1"/>
</dbReference>
<feature type="compositionally biased region" description="Low complexity" evidence="1">
    <location>
        <begin position="554"/>
        <end position="571"/>
    </location>
</feature>
<gene>
    <name evidence="2" type="ORF">QYE76_001493</name>
</gene>
<evidence type="ECO:0000256" key="1">
    <source>
        <dbReference type="SAM" id="MobiDB-lite"/>
    </source>
</evidence>
<protein>
    <recommendedName>
        <fullName evidence="4">DUF4283 domain-containing protein</fullName>
    </recommendedName>
</protein>